<dbReference type="PANTHER" id="PTHR10971">
    <property type="entry name" value="MRNA EXPORT FACTOR AND BUB3"/>
    <property type="match status" value="1"/>
</dbReference>
<accession>A0A9P5VNU6</accession>
<evidence type="ECO:0000256" key="1">
    <source>
        <dbReference type="ARBA" id="ARBA00022574"/>
    </source>
</evidence>
<dbReference type="InterPro" id="IPR036322">
    <property type="entry name" value="WD40_repeat_dom_sf"/>
</dbReference>
<name>A0A9P5VNU6_9FUNG</name>
<comment type="caution">
    <text evidence="4">The sequence shown here is derived from an EMBL/GenBank/DDBJ whole genome shotgun (WGS) entry which is preliminary data.</text>
</comment>
<evidence type="ECO:0000256" key="3">
    <source>
        <dbReference type="PROSITE-ProRule" id="PRU00221"/>
    </source>
</evidence>
<feature type="repeat" description="WD" evidence="3">
    <location>
        <begin position="71"/>
        <end position="112"/>
    </location>
</feature>
<evidence type="ECO:0000313" key="5">
    <source>
        <dbReference type="Proteomes" id="UP000696485"/>
    </source>
</evidence>
<dbReference type="Proteomes" id="UP000696485">
    <property type="component" value="Unassembled WGS sequence"/>
</dbReference>
<dbReference type="AlphaFoldDB" id="A0A9P5VNU6"/>
<dbReference type="PROSITE" id="PS50082">
    <property type="entry name" value="WD_REPEATS_2"/>
    <property type="match status" value="2"/>
</dbReference>
<evidence type="ECO:0000256" key="2">
    <source>
        <dbReference type="ARBA" id="ARBA00022737"/>
    </source>
</evidence>
<reference evidence="4" key="1">
    <citation type="journal article" date="2020" name="Fungal Divers.">
        <title>Resolving the Mortierellaceae phylogeny through synthesis of multi-gene phylogenetics and phylogenomics.</title>
        <authorList>
            <person name="Vandepol N."/>
            <person name="Liber J."/>
            <person name="Desiro A."/>
            <person name="Na H."/>
            <person name="Kennedy M."/>
            <person name="Barry K."/>
            <person name="Grigoriev I.V."/>
            <person name="Miller A.N."/>
            <person name="O'Donnell K."/>
            <person name="Stajich J.E."/>
            <person name="Bonito G."/>
        </authorList>
    </citation>
    <scope>NUCLEOTIDE SEQUENCE</scope>
    <source>
        <strain evidence="4">NVP1</strain>
    </source>
</reference>
<dbReference type="SMART" id="SM00320">
    <property type="entry name" value="WD40"/>
    <property type="match status" value="4"/>
</dbReference>
<protein>
    <recommendedName>
        <fullName evidence="6">Poly(A)+ RNA export protein</fullName>
    </recommendedName>
</protein>
<feature type="repeat" description="WD" evidence="3">
    <location>
        <begin position="203"/>
        <end position="244"/>
    </location>
</feature>
<dbReference type="Gene3D" id="2.130.10.10">
    <property type="entry name" value="YVTN repeat-like/Quinoprotein amine dehydrogenase"/>
    <property type="match status" value="1"/>
</dbReference>
<sequence length="304" mass="33486">MLASRPQATPKMSTEVAMPPTDSISELAFSKTRDFLAASSWDNEDGSKLASGGADNIAQVLDMVTGTQTEFGVHEAPIKSVRWLDEHNIVATGSWDKTIKYWDLRSRSPVSTMALSSRCHSIDTHDALLVCATMDNFVTVYDLTNPTVALRAYQATKMQIRVVSCFTQGVAGYAVGLVEGRTLIEYAQDKDQNRKFGFKCHRYRDDIYAVNSIAFHPVHGTFGTAGSDGSVAFWDKDTKQRISDGFIPKQDAPITATAFNSTGSIYAYAVSYDWSKGYAGAPKNYNDTIKLALFARDDLKPKKK</sequence>
<dbReference type="EMBL" id="JAAAUY010000150">
    <property type="protein sequence ID" value="KAF9334395.1"/>
    <property type="molecule type" value="Genomic_DNA"/>
</dbReference>
<dbReference type="InterPro" id="IPR015943">
    <property type="entry name" value="WD40/YVTN_repeat-like_dom_sf"/>
</dbReference>
<dbReference type="InterPro" id="IPR001680">
    <property type="entry name" value="WD40_rpt"/>
</dbReference>
<evidence type="ECO:0000313" key="4">
    <source>
        <dbReference type="EMBL" id="KAF9334395.1"/>
    </source>
</evidence>
<organism evidence="4 5">
    <name type="scientific">Podila minutissima</name>
    <dbReference type="NCBI Taxonomy" id="64525"/>
    <lineage>
        <taxon>Eukaryota</taxon>
        <taxon>Fungi</taxon>
        <taxon>Fungi incertae sedis</taxon>
        <taxon>Mucoromycota</taxon>
        <taxon>Mortierellomycotina</taxon>
        <taxon>Mortierellomycetes</taxon>
        <taxon>Mortierellales</taxon>
        <taxon>Mortierellaceae</taxon>
        <taxon>Podila</taxon>
    </lineage>
</organism>
<keyword evidence="5" id="KW-1185">Reference proteome</keyword>
<keyword evidence="1 3" id="KW-0853">WD repeat</keyword>
<evidence type="ECO:0008006" key="6">
    <source>
        <dbReference type="Google" id="ProtNLM"/>
    </source>
</evidence>
<dbReference type="PROSITE" id="PS50294">
    <property type="entry name" value="WD_REPEATS_REGION"/>
    <property type="match status" value="1"/>
</dbReference>
<proteinExistence type="predicted"/>
<dbReference type="SUPFAM" id="SSF50978">
    <property type="entry name" value="WD40 repeat-like"/>
    <property type="match status" value="1"/>
</dbReference>
<dbReference type="Pfam" id="PF00400">
    <property type="entry name" value="WD40"/>
    <property type="match status" value="2"/>
</dbReference>
<gene>
    <name evidence="4" type="ORF">BG006_002232</name>
</gene>
<keyword evidence="2" id="KW-0677">Repeat</keyword>